<protein>
    <submittedName>
        <fullName evidence="2">Uncharacterized protein</fullName>
    </submittedName>
</protein>
<dbReference type="Proteomes" id="UP000235786">
    <property type="component" value="Unassembled WGS sequence"/>
</dbReference>
<feature type="region of interest" description="Disordered" evidence="1">
    <location>
        <begin position="710"/>
        <end position="806"/>
    </location>
</feature>
<dbReference type="EMBL" id="KZ613941">
    <property type="protein sequence ID" value="PMD44771.1"/>
    <property type="molecule type" value="Genomic_DNA"/>
</dbReference>
<feature type="compositionally biased region" description="Low complexity" evidence="1">
    <location>
        <begin position="361"/>
        <end position="373"/>
    </location>
</feature>
<dbReference type="STRING" id="1149755.A0A2J6S1Y1"/>
<dbReference type="AlphaFoldDB" id="A0A2J6S1Y1"/>
<evidence type="ECO:0000313" key="3">
    <source>
        <dbReference type="Proteomes" id="UP000235786"/>
    </source>
</evidence>
<feature type="compositionally biased region" description="Basic and acidic residues" evidence="1">
    <location>
        <begin position="653"/>
        <end position="669"/>
    </location>
</feature>
<keyword evidence="3" id="KW-1185">Reference proteome</keyword>
<reference evidence="2 3" key="1">
    <citation type="submission" date="2016-04" db="EMBL/GenBank/DDBJ databases">
        <title>A degradative enzymes factory behind the ericoid mycorrhizal symbiosis.</title>
        <authorList>
            <consortium name="DOE Joint Genome Institute"/>
            <person name="Martino E."/>
            <person name="Morin E."/>
            <person name="Grelet G."/>
            <person name="Kuo A."/>
            <person name="Kohler A."/>
            <person name="Daghino S."/>
            <person name="Barry K."/>
            <person name="Choi C."/>
            <person name="Cichocki N."/>
            <person name="Clum A."/>
            <person name="Copeland A."/>
            <person name="Hainaut M."/>
            <person name="Haridas S."/>
            <person name="Labutti K."/>
            <person name="Lindquist E."/>
            <person name="Lipzen A."/>
            <person name="Khouja H.-R."/>
            <person name="Murat C."/>
            <person name="Ohm R."/>
            <person name="Olson A."/>
            <person name="Spatafora J."/>
            <person name="Veneault-Fourrey C."/>
            <person name="Henrissat B."/>
            <person name="Grigoriev I."/>
            <person name="Martin F."/>
            <person name="Perotto S."/>
        </authorList>
    </citation>
    <scope>NUCLEOTIDE SEQUENCE [LARGE SCALE GENOMIC DNA]</scope>
    <source>
        <strain evidence="2 3">F</strain>
    </source>
</reference>
<organism evidence="2 3">
    <name type="scientific">Hyaloscypha variabilis (strain UAMH 11265 / GT02V1 / F)</name>
    <name type="common">Meliniomyces variabilis</name>
    <dbReference type="NCBI Taxonomy" id="1149755"/>
    <lineage>
        <taxon>Eukaryota</taxon>
        <taxon>Fungi</taxon>
        <taxon>Dikarya</taxon>
        <taxon>Ascomycota</taxon>
        <taxon>Pezizomycotina</taxon>
        <taxon>Leotiomycetes</taxon>
        <taxon>Helotiales</taxon>
        <taxon>Hyaloscyphaceae</taxon>
        <taxon>Hyaloscypha</taxon>
        <taxon>Hyaloscypha variabilis</taxon>
    </lineage>
</organism>
<feature type="region of interest" description="Disordered" evidence="1">
    <location>
        <begin position="1"/>
        <end position="54"/>
    </location>
</feature>
<feature type="compositionally biased region" description="Pro residues" evidence="1">
    <location>
        <begin position="790"/>
        <end position="806"/>
    </location>
</feature>
<feature type="compositionally biased region" description="Basic and acidic residues" evidence="1">
    <location>
        <begin position="1"/>
        <end position="16"/>
    </location>
</feature>
<dbReference type="OrthoDB" id="4760831at2759"/>
<evidence type="ECO:0000256" key="1">
    <source>
        <dbReference type="SAM" id="MobiDB-lite"/>
    </source>
</evidence>
<gene>
    <name evidence="2" type="ORF">L207DRAFT_286342</name>
</gene>
<feature type="compositionally biased region" description="Polar residues" evidence="1">
    <location>
        <begin position="338"/>
        <end position="360"/>
    </location>
</feature>
<sequence length="806" mass="87966">MKRTRGDVAEDRDKETFTTLKRRRSRSLGPSDEVVQFDEGLFPPRKRPPPTGHELDRINDHITLEHFGTRLQKAVNTIFPGDGKKGSRYTRVDVLLLSWEDEDPKLPVSLEVDELASTFAGLYGYNVEKWSIPSDECHIRLQGKVLRFLGNNDSAHLKIVYYAGHGRLTNHGQPAWTSLQNKGKERCPTIKWSGIQNTLEESRSDVLILLDCCASGVCTSDEGNGVTELIAACAYNAVANGVGRYSFTHALNSKLRQLSQLPCFNIGYLYNAIFSEVQSWKVEDARFLKAPVHLVLSQNHDLPRSICLSKTMLPEDSVLGKAPLSNSPLETMQAGDMDSSSQDIHPKFSSPTNVPSNTGCSPSSEGSDSSQLTSLNTSLSQLSEYPRLLFSIHLSEDVKPCDLSSDLFTDWLRSIPASARLVTVEAGFASTSTITLVSVPAALLAYLAPDPAILLLGTIWSRNLVSEFEVEETTVPAPNTSSKNIRRTQAQGISTGIPLMATGIQSPMLRTKSETSTFSDAEKRFVLAEAIKTSRIPVNKLFTILNEYNIIPNWKQMLLPVGRNLSQCIEAFELHSRSPGQPQNIQPYPQSFHNTVPRGTRETIPPSRLISPKPAHNFLPEITAFQGAQMLTPDTSPAAMVQTTAQRKRGRPSKAEVERRQREAIERGDIIPPPPVQTLPEGQPGQNYYIPDSLPAVILPGPSLWSPAAVAPPGHMPSPHIGVEAPGKKRKPRPPPKPKVQKPGEHQFSINPPIGQIGGPANAFAPETAQAGPIAAGKGAGNLVASQEPAPAPEPTPEPQPNPNDT</sequence>
<name>A0A2J6S1Y1_HYAVF</name>
<accession>A0A2J6S1Y1</accession>
<feature type="region of interest" description="Disordered" evidence="1">
    <location>
        <begin position="639"/>
        <end position="688"/>
    </location>
</feature>
<evidence type="ECO:0000313" key="2">
    <source>
        <dbReference type="EMBL" id="PMD44771.1"/>
    </source>
</evidence>
<feature type="region of interest" description="Disordered" evidence="1">
    <location>
        <begin position="319"/>
        <end position="373"/>
    </location>
</feature>
<proteinExistence type="predicted"/>
<feature type="compositionally biased region" description="Basic residues" evidence="1">
    <location>
        <begin position="728"/>
        <end position="740"/>
    </location>
</feature>